<feature type="compositionally biased region" description="Basic and acidic residues" evidence="10">
    <location>
        <begin position="124"/>
        <end position="146"/>
    </location>
</feature>
<dbReference type="PROSITE" id="PS50199">
    <property type="entry name" value="ZF_RANBP2_2"/>
    <property type="match status" value="1"/>
</dbReference>
<evidence type="ECO:0000256" key="4">
    <source>
        <dbReference type="ARBA" id="ARBA00022771"/>
    </source>
</evidence>
<evidence type="ECO:0000256" key="10">
    <source>
        <dbReference type="SAM" id="MobiDB-lite"/>
    </source>
</evidence>
<dbReference type="SUPFAM" id="SSF90209">
    <property type="entry name" value="Ran binding protein zinc finger-like"/>
    <property type="match status" value="1"/>
</dbReference>
<keyword evidence="6 8" id="KW-0694">RNA-binding</keyword>
<reference evidence="14" key="2">
    <citation type="journal article" date="2015" name="Gigascience">
        <title>Reconstructing a comprehensive transcriptome assembly of a white-pupal translocated strain of the pest fruit fly Bactrocera cucurbitae.</title>
        <authorList>
            <person name="Sim S.B."/>
            <person name="Calla B."/>
            <person name="Hall B."/>
            <person name="DeRego T."/>
            <person name="Geib S.M."/>
        </authorList>
    </citation>
    <scope>NUCLEOTIDE SEQUENCE</scope>
</reference>
<feature type="domain" description="RanBP2-type" evidence="13">
    <location>
        <begin position="264"/>
        <end position="295"/>
    </location>
</feature>
<dbReference type="SMART" id="SM00360">
    <property type="entry name" value="RRM"/>
    <property type="match status" value="2"/>
</dbReference>
<dbReference type="AlphaFoldDB" id="A0A0A1WI50"/>
<name>A0A0A1WI50_ZEUCU</name>
<evidence type="ECO:0000256" key="6">
    <source>
        <dbReference type="ARBA" id="ARBA00022884"/>
    </source>
</evidence>
<dbReference type="GO" id="GO:0008270">
    <property type="term" value="F:zinc ion binding"/>
    <property type="evidence" value="ECO:0007669"/>
    <property type="project" value="UniProtKB-KW"/>
</dbReference>
<evidence type="ECO:0000256" key="8">
    <source>
        <dbReference type="PROSITE-ProRule" id="PRU00176"/>
    </source>
</evidence>
<protein>
    <submittedName>
        <fullName evidence="14">RNA-binding protein 5-A</fullName>
    </submittedName>
</protein>
<evidence type="ECO:0000256" key="7">
    <source>
        <dbReference type="ARBA" id="ARBA00023242"/>
    </source>
</evidence>
<dbReference type="InterPro" id="IPR035979">
    <property type="entry name" value="RBD_domain_sf"/>
</dbReference>
<dbReference type="PROSITE" id="PS50174">
    <property type="entry name" value="G_PATCH"/>
    <property type="match status" value="1"/>
</dbReference>
<dbReference type="PANTHER" id="PTHR13948">
    <property type="entry name" value="RNA-BINDING PROTEIN"/>
    <property type="match status" value="1"/>
</dbReference>
<keyword evidence="3" id="KW-0677">Repeat</keyword>
<evidence type="ECO:0000259" key="13">
    <source>
        <dbReference type="PROSITE" id="PS50199"/>
    </source>
</evidence>
<organism evidence="14">
    <name type="scientific">Zeugodacus cucurbitae</name>
    <name type="common">Melon fruit fly</name>
    <name type="synonym">Bactrocera cucurbitae</name>
    <dbReference type="NCBI Taxonomy" id="28588"/>
    <lineage>
        <taxon>Eukaryota</taxon>
        <taxon>Metazoa</taxon>
        <taxon>Ecdysozoa</taxon>
        <taxon>Arthropoda</taxon>
        <taxon>Hexapoda</taxon>
        <taxon>Insecta</taxon>
        <taxon>Pterygota</taxon>
        <taxon>Neoptera</taxon>
        <taxon>Endopterygota</taxon>
        <taxon>Diptera</taxon>
        <taxon>Brachycera</taxon>
        <taxon>Muscomorpha</taxon>
        <taxon>Tephritoidea</taxon>
        <taxon>Tephritidae</taxon>
        <taxon>Zeugodacus</taxon>
        <taxon>Zeugodacus</taxon>
    </lineage>
</organism>
<dbReference type="Gene3D" id="4.10.1060.10">
    <property type="entry name" value="Zinc finger, RanBP2-type"/>
    <property type="match status" value="1"/>
</dbReference>
<evidence type="ECO:0000259" key="12">
    <source>
        <dbReference type="PROSITE" id="PS50174"/>
    </source>
</evidence>
<dbReference type="OrthoDB" id="29221at2759"/>
<dbReference type="InterPro" id="IPR041591">
    <property type="entry name" value="OCRE"/>
</dbReference>
<dbReference type="GO" id="GO:0005634">
    <property type="term" value="C:nucleus"/>
    <property type="evidence" value="ECO:0007669"/>
    <property type="project" value="UniProtKB-SubCell"/>
</dbReference>
<dbReference type="SUPFAM" id="SSF54928">
    <property type="entry name" value="RNA-binding domain, RBD"/>
    <property type="match status" value="1"/>
</dbReference>
<evidence type="ECO:0000256" key="2">
    <source>
        <dbReference type="ARBA" id="ARBA00022723"/>
    </source>
</evidence>
<proteinExistence type="predicted"/>
<feature type="compositionally biased region" description="Basic and acidic residues" evidence="10">
    <location>
        <begin position="63"/>
        <end position="82"/>
    </location>
</feature>
<dbReference type="CDD" id="cd12313">
    <property type="entry name" value="RRM1_RRM2_RBM5_like"/>
    <property type="match status" value="1"/>
</dbReference>
<evidence type="ECO:0000256" key="9">
    <source>
        <dbReference type="PROSITE-ProRule" id="PRU00322"/>
    </source>
</evidence>
<dbReference type="GeneID" id="105210876"/>
<gene>
    <name evidence="14" type="primary">rbm5-a_1</name>
    <name evidence="14" type="ORF">g.8089</name>
</gene>
<keyword evidence="4 9" id="KW-0863">Zinc-finger</keyword>
<dbReference type="PROSITE" id="PS50102">
    <property type="entry name" value="RRM"/>
    <property type="match status" value="1"/>
</dbReference>
<feature type="region of interest" description="Disordered" evidence="10">
    <location>
        <begin position="1"/>
        <end position="82"/>
    </location>
</feature>
<keyword evidence="7" id="KW-0539">Nucleus</keyword>
<dbReference type="GO" id="GO:0003723">
    <property type="term" value="F:RNA binding"/>
    <property type="evidence" value="ECO:0007669"/>
    <property type="project" value="UniProtKB-UniRule"/>
</dbReference>
<evidence type="ECO:0000256" key="1">
    <source>
        <dbReference type="ARBA" id="ARBA00004123"/>
    </source>
</evidence>
<feature type="region of interest" description="Disordered" evidence="10">
    <location>
        <begin position="124"/>
        <end position="172"/>
    </location>
</feature>
<feature type="compositionally biased region" description="Basic and acidic residues" evidence="10">
    <location>
        <begin position="651"/>
        <end position="664"/>
    </location>
</feature>
<dbReference type="PANTHER" id="PTHR13948:SF3">
    <property type="entry name" value="FI21118P1"/>
    <property type="match status" value="1"/>
</dbReference>
<evidence type="ECO:0000259" key="11">
    <source>
        <dbReference type="PROSITE" id="PS50102"/>
    </source>
</evidence>
<comment type="subcellular location">
    <subcellularLocation>
        <location evidence="1">Nucleus</location>
    </subcellularLocation>
</comment>
<dbReference type="InterPro" id="IPR000467">
    <property type="entry name" value="G_patch_dom"/>
</dbReference>
<evidence type="ECO:0000313" key="14">
    <source>
        <dbReference type="EMBL" id="JAC98305.1"/>
    </source>
</evidence>
<dbReference type="GO" id="GO:0000398">
    <property type="term" value="P:mRNA splicing, via spliceosome"/>
    <property type="evidence" value="ECO:0007669"/>
    <property type="project" value="TreeGrafter"/>
</dbReference>
<keyword evidence="5" id="KW-0862">Zinc</keyword>
<reference evidence="14" key="1">
    <citation type="submission" date="2014-11" db="EMBL/GenBank/DDBJ databases">
        <authorList>
            <person name="Geib S."/>
        </authorList>
    </citation>
    <scope>NUCLEOTIDE SEQUENCE</scope>
</reference>
<feature type="compositionally biased region" description="Polar residues" evidence="10">
    <location>
        <begin position="638"/>
        <end position="648"/>
    </location>
</feature>
<dbReference type="Pfam" id="PF00076">
    <property type="entry name" value="RRM_1"/>
    <property type="match status" value="1"/>
</dbReference>
<evidence type="ECO:0000256" key="5">
    <source>
        <dbReference type="ARBA" id="ARBA00022833"/>
    </source>
</evidence>
<dbReference type="InterPro" id="IPR012677">
    <property type="entry name" value="Nucleotide-bd_a/b_plait_sf"/>
</dbReference>
<dbReference type="InterPro" id="IPR000504">
    <property type="entry name" value="RRM_dom"/>
</dbReference>
<dbReference type="CDD" id="cd16162">
    <property type="entry name" value="OCRE_RBM5_like"/>
    <property type="match status" value="1"/>
</dbReference>
<feature type="region of interest" description="Disordered" evidence="10">
    <location>
        <begin position="637"/>
        <end position="664"/>
    </location>
</feature>
<dbReference type="SMART" id="SM00443">
    <property type="entry name" value="G_patch"/>
    <property type="match status" value="1"/>
</dbReference>
<accession>A0A0A1WI50</accession>
<dbReference type="InterPro" id="IPR001876">
    <property type="entry name" value="Znf_RanBP2"/>
</dbReference>
<evidence type="ECO:0000256" key="3">
    <source>
        <dbReference type="ARBA" id="ARBA00022737"/>
    </source>
</evidence>
<dbReference type="Gene3D" id="3.30.70.330">
    <property type="match status" value="2"/>
</dbReference>
<feature type="compositionally biased region" description="Basic and acidic residues" evidence="10">
    <location>
        <begin position="45"/>
        <end position="55"/>
    </location>
</feature>
<dbReference type="Pfam" id="PF01585">
    <property type="entry name" value="G-patch"/>
    <property type="match status" value="1"/>
</dbReference>
<sequence>MNMDRRSRSTSPGNRRHRTGGNMAGGGGGSRRDYRRYSRSRSRSRSRERSRDQNFRRRNSRSRSRERMAPHRRGGSGEKDLYRDLIYDDYQEDKSYNARGHRGRGDDDYNDERDRFWNERGRDKGRDYERDRERERDYDRERDRRDNRHNRYGRRYDNERESDDSDDSFHSHFYNKTPSNTIIVLGLQSHITEADLMSILIQQGMTASIRLIRKRPTGASRGFAFVEFSTIDEAARWMELTQGSIQLPDQSCANLQYSVSPKQKANATDWHCGKCGVLNFKRRFVCFKCYASREDSEKIGEGSEEVSNILTKKIMLRNLDTLTTEEAVLTAMQQHVPDLASKITKILVSRDTLTQTSRGICYLNFDSLIDSMNLYTALKALEPPLTIDNRQLLVSYCIDHENRQIVPKKGDTAAGAAASSAIGPMTAAEMMAASGSLASSASEYTLADVPRLAEYSAALYASTPAEHAHYLQYYTEYYISEINKGHYGNLPSSAQLTETSANSAAAVALSAIQRKQKKMSSIETTATQAAAAAAAAAAAVKASLALKSVVTPKGNDGKTYPTPDVSLYQYDETSGYYYDPTTGLYYDAHSQYYYNSETGAYLYWDQRKSTYVLATPAAAAATVQDVVKGETGEDAKVSATNVGANATAPTEDEKKDKKEPKHDKVKVAKKIVKDMEKWAKQLNQKKDYTVVATPQPILPSKADDAPVRAAAGVVAGSSSGPQSSGYADVGFSILEKKERAKLTDYMPTTTANSNKLTAYASDSDEEHGGQAASTSGGGVGSEASEKDYVDFQKLTCLLCKRAFQSLDILQKHLKMSNLHKENLQKFNMARASNSAGESMANAALSNYRDRAKERRQKYGESDPPVANRSRERFEMEIKSMAARQPEAPPMPIGSNNVGNRLLQKMGWSEGQGLGRKNQGRTSIIEAEARSSNVGLGNKSSMAPRVDYKTYIKKMMKTRYESV</sequence>
<feature type="region of interest" description="Disordered" evidence="10">
    <location>
        <begin position="760"/>
        <end position="783"/>
    </location>
</feature>
<dbReference type="SMART" id="SM00547">
    <property type="entry name" value="ZnF_RBZ"/>
    <property type="match status" value="1"/>
</dbReference>
<feature type="domain" description="G-patch" evidence="12">
    <location>
        <begin position="894"/>
        <end position="940"/>
    </location>
</feature>
<dbReference type="InterPro" id="IPR036443">
    <property type="entry name" value="Znf_RanBP2_sf"/>
</dbReference>
<keyword evidence="2" id="KW-0479">Metal-binding</keyword>
<dbReference type="Pfam" id="PF17780">
    <property type="entry name" value="OCRE"/>
    <property type="match status" value="1"/>
</dbReference>
<dbReference type="PROSITE" id="PS01358">
    <property type="entry name" value="ZF_RANBP2_1"/>
    <property type="match status" value="1"/>
</dbReference>
<dbReference type="EMBL" id="GBXI01015986">
    <property type="protein sequence ID" value="JAC98305.1"/>
    <property type="molecule type" value="Transcribed_RNA"/>
</dbReference>
<feature type="domain" description="RRM" evidence="11">
    <location>
        <begin position="180"/>
        <end position="260"/>
    </location>
</feature>